<organism evidence="1 2">
    <name type="scientific">Agrobacterium rosae</name>
    <dbReference type="NCBI Taxonomy" id="1972867"/>
    <lineage>
        <taxon>Bacteria</taxon>
        <taxon>Pseudomonadati</taxon>
        <taxon>Pseudomonadota</taxon>
        <taxon>Alphaproteobacteria</taxon>
        <taxon>Hyphomicrobiales</taxon>
        <taxon>Rhizobiaceae</taxon>
        <taxon>Rhizobium/Agrobacterium group</taxon>
        <taxon>Agrobacterium</taxon>
    </lineage>
</organism>
<name>A0A1R3U778_9HYPH</name>
<accession>A0A1R3U778</accession>
<dbReference type="EMBL" id="FMUE01000013">
    <property type="protein sequence ID" value="SCX33705.1"/>
    <property type="molecule type" value="Genomic_DNA"/>
</dbReference>
<proteinExistence type="predicted"/>
<protein>
    <submittedName>
        <fullName evidence="1">Uncharacterized protein</fullName>
    </submittedName>
</protein>
<dbReference type="AlphaFoldDB" id="A0A1R3U778"/>
<gene>
    <name evidence="1" type="ORF">DSM25559_4247</name>
</gene>
<dbReference type="Proteomes" id="UP000187891">
    <property type="component" value="Unassembled WGS sequence"/>
</dbReference>
<evidence type="ECO:0000313" key="1">
    <source>
        <dbReference type="EMBL" id="SCX33705.1"/>
    </source>
</evidence>
<sequence length="94" mass="10050">MSLDKRKPLRSLPRRGLNSHALELIGSSVGVIFLNETRLLFCAVLVLCQEAELACFITVDDGSKQAAQVTILLNLDRKIASSLDGVVVLGGVTA</sequence>
<evidence type="ECO:0000313" key="2">
    <source>
        <dbReference type="Proteomes" id="UP000187891"/>
    </source>
</evidence>
<reference evidence="2" key="1">
    <citation type="submission" date="2016-10" db="EMBL/GenBank/DDBJ databases">
        <authorList>
            <person name="Wibberg D."/>
        </authorList>
    </citation>
    <scope>NUCLEOTIDE SEQUENCE [LARGE SCALE GENOMIC DNA]</scope>
</reference>